<dbReference type="GO" id="GO:0004540">
    <property type="term" value="F:RNA nuclease activity"/>
    <property type="evidence" value="ECO:0007669"/>
    <property type="project" value="InterPro"/>
</dbReference>
<dbReference type="OrthoDB" id="549353at2759"/>
<feature type="compositionally biased region" description="Low complexity" evidence="1">
    <location>
        <begin position="439"/>
        <end position="457"/>
    </location>
</feature>
<evidence type="ECO:0000259" key="2">
    <source>
        <dbReference type="Pfam" id="PF01936"/>
    </source>
</evidence>
<dbReference type="PANTHER" id="PTHR14379">
    <property type="entry name" value="LIMKAIN B LKAP"/>
    <property type="match status" value="1"/>
</dbReference>
<dbReference type="InterPro" id="IPR024768">
    <property type="entry name" value="Marf1"/>
</dbReference>
<sequence length="625" mass="66802">MSLEIPDRQDVTVFWDIETTFASNWNTGSISTYEVISTLRATLDRYGQLRAIKAYWDYAGYPQAATTSKLRSELSSSGVELIDCPGEGRKAAAIKKMLIDLVLHAWDHPAPHTFVLITSDRDVGYGLSMLRMRHHRVILFSSAGSHPDLTAQASINLDWSKGVLGLTDASAHSNYPSDLEPLSHALQPTASMSLPPSTFGAPPQTAQPRQNTFNSYNTEGESTDAPLRGRRQPMFSKSLDANYGAFGGLGSAYVTPPKTMASFGLGDGPLFPRSQSYSNLKSARSGSAPPHVLNPDVIPGKPSIPYRRGSDFAFPAMGSLKGKEREFPVFEPEDNAPPRPARGRPSWISSTFEPFDEDERPHKQPPNDPKSTRKGSVVSISSVETLESNFSLLEPAEQHTTAPTSAGQDDGHKFVNTDKTRQYTAPVAFTEEPASVHEGVASLASSRSNSVASQGQSVTSHRPSQQSKPTMAAPASEAPSTPGPGSAPNPAPVSKPVTPVPAATSSSLVPTARAFIPLPARATGSALSTVVPPVPSGSIAAPSTKISQSALPSTWVPLIMTLRSNQGILSYQQLPVKLLKSYPSAYSLAGKTKYGKYIDEAIAAGIVTRVRNIDGPAIQLKDVYA</sequence>
<keyword evidence="4" id="KW-1185">Reference proteome</keyword>
<feature type="compositionally biased region" description="Polar residues" evidence="1">
    <location>
        <begin position="458"/>
        <end position="469"/>
    </location>
</feature>
<name>A0A9P6JUF8_9AGAR</name>
<feature type="region of interest" description="Disordered" evidence="1">
    <location>
        <begin position="438"/>
        <end position="504"/>
    </location>
</feature>
<evidence type="ECO:0000256" key="1">
    <source>
        <dbReference type="SAM" id="MobiDB-lite"/>
    </source>
</evidence>
<accession>A0A9P6JUF8</accession>
<evidence type="ECO:0000313" key="3">
    <source>
        <dbReference type="EMBL" id="KAF9533386.1"/>
    </source>
</evidence>
<dbReference type="AlphaFoldDB" id="A0A9P6JUF8"/>
<proteinExistence type="predicted"/>
<feature type="compositionally biased region" description="Pro residues" evidence="1">
    <location>
        <begin position="481"/>
        <end position="493"/>
    </location>
</feature>
<dbReference type="EMBL" id="MU157828">
    <property type="protein sequence ID" value="KAF9533386.1"/>
    <property type="molecule type" value="Genomic_DNA"/>
</dbReference>
<organism evidence="3 4">
    <name type="scientific">Crepidotus variabilis</name>
    <dbReference type="NCBI Taxonomy" id="179855"/>
    <lineage>
        <taxon>Eukaryota</taxon>
        <taxon>Fungi</taxon>
        <taxon>Dikarya</taxon>
        <taxon>Basidiomycota</taxon>
        <taxon>Agaricomycotina</taxon>
        <taxon>Agaricomycetes</taxon>
        <taxon>Agaricomycetidae</taxon>
        <taxon>Agaricales</taxon>
        <taxon>Agaricineae</taxon>
        <taxon>Crepidotaceae</taxon>
        <taxon>Crepidotus</taxon>
    </lineage>
</organism>
<dbReference type="Proteomes" id="UP000807306">
    <property type="component" value="Unassembled WGS sequence"/>
</dbReference>
<dbReference type="GO" id="GO:1905762">
    <property type="term" value="F:CCR4-NOT complex binding"/>
    <property type="evidence" value="ECO:0007669"/>
    <property type="project" value="TreeGrafter"/>
</dbReference>
<evidence type="ECO:0000313" key="4">
    <source>
        <dbReference type="Proteomes" id="UP000807306"/>
    </source>
</evidence>
<protein>
    <recommendedName>
        <fullName evidence="2">NYN domain-containing protein</fullName>
    </recommendedName>
</protein>
<gene>
    <name evidence="3" type="ORF">CPB83DRAFT_902794</name>
</gene>
<dbReference type="GO" id="GO:0005777">
    <property type="term" value="C:peroxisome"/>
    <property type="evidence" value="ECO:0007669"/>
    <property type="project" value="InterPro"/>
</dbReference>
<dbReference type="CDD" id="cd10910">
    <property type="entry name" value="PIN_limkain_b1_N_like"/>
    <property type="match status" value="1"/>
</dbReference>
<comment type="caution">
    <text evidence="3">The sequence shown here is derived from an EMBL/GenBank/DDBJ whole genome shotgun (WGS) entry which is preliminary data.</text>
</comment>
<feature type="domain" description="NYN" evidence="2">
    <location>
        <begin position="11"/>
        <end position="155"/>
    </location>
</feature>
<dbReference type="Gene3D" id="3.40.50.1010">
    <property type="entry name" value="5'-nuclease"/>
    <property type="match status" value="1"/>
</dbReference>
<feature type="region of interest" description="Disordered" evidence="1">
    <location>
        <begin position="324"/>
        <end position="377"/>
    </location>
</feature>
<dbReference type="PANTHER" id="PTHR14379:SF3">
    <property type="entry name" value="MEIOSIS REGULATOR AND MRNA STABILITY FACTOR 1"/>
    <property type="match status" value="1"/>
</dbReference>
<dbReference type="Pfam" id="PF01936">
    <property type="entry name" value="NYN"/>
    <property type="match status" value="1"/>
</dbReference>
<dbReference type="InterPro" id="IPR021139">
    <property type="entry name" value="NYN"/>
</dbReference>
<dbReference type="GO" id="GO:0010468">
    <property type="term" value="P:regulation of gene expression"/>
    <property type="evidence" value="ECO:0007669"/>
    <property type="project" value="InterPro"/>
</dbReference>
<reference evidence="3" key="1">
    <citation type="submission" date="2020-11" db="EMBL/GenBank/DDBJ databases">
        <authorList>
            <consortium name="DOE Joint Genome Institute"/>
            <person name="Ahrendt S."/>
            <person name="Riley R."/>
            <person name="Andreopoulos W."/>
            <person name="Labutti K."/>
            <person name="Pangilinan J."/>
            <person name="Ruiz-Duenas F.J."/>
            <person name="Barrasa J.M."/>
            <person name="Sanchez-Garcia M."/>
            <person name="Camarero S."/>
            <person name="Miyauchi S."/>
            <person name="Serrano A."/>
            <person name="Linde D."/>
            <person name="Babiker R."/>
            <person name="Drula E."/>
            <person name="Ayuso-Fernandez I."/>
            <person name="Pacheco R."/>
            <person name="Padilla G."/>
            <person name="Ferreira P."/>
            <person name="Barriuso J."/>
            <person name="Kellner H."/>
            <person name="Castanera R."/>
            <person name="Alfaro M."/>
            <person name="Ramirez L."/>
            <person name="Pisabarro A.G."/>
            <person name="Kuo A."/>
            <person name="Tritt A."/>
            <person name="Lipzen A."/>
            <person name="He G."/>
            <person name="Yan M."/>
            <person name="Ng V."/>
            <person name="Cullen D."/>
            <person name="Martin F."/>
            <person name="Rosso M.-N."/>
            <person name="Henrissat B."/>
            <person name="Hibbett D."/>
            <person name="Martinez A.T."/>
            <person name="Grigoriev I.V."/>
        </authorList>
    </citation>
    <scope>NUCLEOTIDE SEQUENCE</scope>
    <source>
        <strain evidence="3">CBS 506.95</strain>
    </source>
</reference>